<dbReference type="Proteomes" id="UP001054945">
    <property type="component" value="Unassembled WGS sequence"/>
</dbReference>
<reference evidence="1 2" key="1">
    <citation type="submission" date="2021-06" db="EMBL/GenBank/DDBJ databases">
        <title>Caerostris extrusa draft genome.</title>
        <authorList>
            <person name="Kono N."/>
            <person name="Arakawa K."/>
        </authorList>
    </citation>
    <scope>NUCLEOTIDE SEQUENCE [LARGE SCALE GENOMIC DNA]</scope>
</reference>
<evidence type="ECO:0000313" key="2">
    <source>
        <dbReference type="Proteomes" id="UP001054945"/>
    </source>
</evidence>
<organism evidence="1 2">
    <name type="scientific">Caerostris extrusa</name>
    <name type="common">Bark spider</name>
    <name type="synonym">Caerostris bankana</name>
    <dbReference type="NCBI Taxonomy" id="172846"/>
    <lineage>
        <taxon>Eukaryota</taxon>
        <taxon>Metazoa</taxon>
        <taxon>Ecdysozoa</taxon>
        <taxon>Arthropoda</taxon>
        <taxon>Chelicerata</taxon>
        <taxon>Arachnida</taxon>
        <taxon>Araneae</taxon>
        <taxon>Araneomorphae</taxon>
        <taxon>Entelegynae</taxon>
        <taxon>Araneoidea</taxon>
        <taxon>Araneidae</taxon>
        <taxon>Caerostris</taxon>
    </lineage>
</organism>
<accession>A0AAV4UEQ5</accession>
<name>A0AAV4UEQ5_CAEEX</name>
<gene>
    <name evidence="1" type="ORF">CEXT_135481</name>
</gene>
<protein>
    <submittedName>
        <fullName evidence="1">Uncharacterized protein</fullName>
    </submittedName>
</protein>
<dbReference type="EMBL" id="BPLR01012734">
    <property type="protein sequence ID" value="GIY56164.1"/>
    <property type="molecule type" value="Genomic_DNA"/>
</dbReference>
<comment type="caution">
    <text evidence="1">The sequence shown here is derived from an EMBL/GenBank/DDBJ whole genome shotgun (WGS) entry which is preliminary data.</text>
</comment>
<evidence type="ECO:0000313" key="1">
    <source>
        <dbReference type="EMBL" id="GIY56164.1"/>
    </source>
</evidence>
<sequence>MGKGGGGLKKRISSKTKADVRASTLVRKFLFTPRITQKMLPESSSNQLPLLLSSQSARIHYPTRKLLCGCEKSGNTTHYCSYNGQFLKVQPSC</sequence>
<keyword evidence="2" id="KW-1185">Reference proteome</keyword>
<proteinExistence type="predicted"/>
<dbReference type="AlphaFoldDB" id="A0AAV4UEQ5"/>